<evidence type="ECO:0000259" key="2">
    <source>
        <dbReference type="Pfam" id="PF12937"/>
    </source>
</evidence>
<sequence>MLLDSIVQHLSHEDIWNCAQVCSLWHEIFEPHQWRHLSLVRRDGSSLFKKHSEIEQTQILQHAGMVRELTVSLGYLGQDQLNFPKLETLIFTLKKEEWKTSVGGAFGFVDDDDDDDNTDEDNSMDGSDIDDSTAYEAGDENVDTATLENGSIELLWSDDDDTGNGGEGINSNHTLEGAGGVANNGVISTARNKSRWLDGPWSLLDKTPGLLSLHLPLVKYTPDLQSRLFNYFGNISSSIRTDEVRHLAHLTLEFFNNAGVDEISILRHLPESLLSVEFRILSPHYSFSNLSRTVRYNNHFAEVARSTHGKKELYPLRPLSLTRFHLFVDKLHDFGGREILLWFLRQCSQLKDLSLPTLPTKIDCERLFQTLVRHCPKLERLYLNMRMDKCILHGPPLVYLGPDKATTFESRVFSLLAPLAIKRLSIDIGDDDQNVTLQTLEQWSRDSLEELHLVRTGPMQESEFAKIRSTYPKLHRITYWKLSRDSTEQVNED</sequence>
<feature type="region of interest" description="Disordered" evidence="1">
    <location>
        <begin position="156"/>
        <end position="177"/>
    </location>
</feature>
<dbReference type="Proteomes" id="UP000827284">
    <property type="component" value="Unassembled WGS sequence"/>
</dbReference>
<dbReference type="Gene3D" id="3.80.10.10">
    <property type="entry name" value="Ribonuclease Inhibitor"/>
    <property type="match status" value="1"/>
</dbReference>
<dbReference type="InterPro" id="IPR032675">
    <property type="entry name" value="LRR_dom_sf"/>
</dbReference>
<dbReference type="SUPFAM" id="SSF81383">
    <property type="entry name" value="F-box domain"/>
    <property type="match status" value="1"/>
</dbReference>
<reference evidence="3" key="1">
    <citation type="submission" date="2021-11" db="EMBL/GenBank/DDBJ databases">
        <authorList>
            <person name="Herlambang A."/>
            <person name="Guo Y."/>
            <person name="Takashima Y."/>
            <person name="Nishizawa T."/>
        </authorList>
    </citation>
    <scope>NUCLEOTIDE SEQUENCE</scope>
    <source>
        <strain evidence="3">E1425</strain>
    </source>
</reference>
<dbReference type="AlphaFoldDB" id="A0A9P3HDF9"/>
<dbReference type="InterPro" id="IPR001810">
    <property type="entry name" value="F-box_dom"/>
</dbReference>
<evidence type="ECO:0000256" key="1">
    <source>
        <dbReference type="SAM" id="MobiDB-lite"/>
    </source>
</evidence>
<keyword evidence="4" id="KW-1185">Reference proteome</keyword>
<feature type="domain" description="F-box" evidence="2">
    <location>
        <begin position="4"/>
        <end position="39"/>
    </location>
</feature>
<proteinExistence type="predicted"/>
<reference evidence="3" key="2">
    <citation type="journal article" date="2022" name="Microbiol. Resour. Announc.">
        <title>Whole-Genome Sequence of Entomortierella parvispora E1425, a Mucoromycotan Fungus Associated with Burkholderiaceae-Related Endosymbiotic Bacteria.</title>
        <authorList>
            <person name="Herlambang A."/>
            <person name="Guo Y."/>
            <person name="Takashima Y."/>
            <person name="Narisawa K."/>
            <person name="Ohta H."/>
            <person name="Nishizawa T."/>
        </authorList>
    </citation>
    <scope>NUCLEOTIDE SEQUENCE</scope>
    <source>
        <strain evidence="3">E1425</strain>
    </source>
</reference>
<dbReference type="InterPro" id="IPR036047">
    <property type="entry name" value="F-box-like_dom_sf"/>
</dbReference>
<feature type="region of interest" description="Disordered" evidence="1">
    <location>
        <begin position="109"/>
        <end position="136"/>
    </location>
</feature>
<organism evidence="3 4">
    <name type="scientific">Entomortierella parvispora</name>
    <dbReference type="NCBI Taxonomy" id="205924"/>
    <lineage>
        <taxon>Eukaryota</taxon>
        <taxon>Fungi</taxon>
        <taxon>Fungi incertae sedis</taxon>
        <taxon>Mucoromycota</taxon>
        <taxon>Mortierellomycotina</taxon>
        <taxon>Mortierellomycetes</taxon>
        <taxon>Mortierellales</taxon>
        <taxon>Mortierellaceae</taxon>
        <taxon>Entomortierella</taxon>
    </lineage>
</organism>
<evidence type="ECO:0000313" key="3">
    <source>
        <dbReference type="EMBL" id="GJJ74674.1"/>
    </source>
</evidence>
<dbReference type="EMBL" id="BQFW01000009">
    <property type="protein sequence ID" value="GJJ74674.1"/>
    <property type="molecule type" value="Genomic_DNA"/>
</dbReference>
<accession>A0A9P3HDF9</accession>
<protein>
    <recommendedName>
        <fullName evidence="2">F-box domain-containing protein</fullName>
    </recommendedName>
</protein>
<gene>
    <name evidence="3" type="ORF">EMPS_07032</name>
</gene>
<dbReference type="OrthoDB" id="2413234at2759"/>
<evidence type="ECO:0000313" key="4">
    <source>
        <dbReference type="Proteomes" id="UP000827284"/>
    </source>
</evidence>
<comment type="caution">
    <text evidence="3">The sequence shown here is derived from an EMBL/GenBank/DDBJ whole genome shotgun (WGS) entry which is preliminary data.</text>
</comment>
<dbReference type="Pfam" id="PF12937">
    <property type="entry name" value="F-box-like"/>
    <property type="match status" value="1"/>
</dbReference>
<dbReference type="CDD" id="cd09917">
    <property type="entry name" value="F-box_SF"/>
    <property type="match status" value="1"/>
</dbReference>
<name>A0A9P3HDF9_9FUNG</name>
<dbReference type="Gene3D" id="1.20.1280.50">
    <property type="match status" value="1"/>
</dbReference>